<dbReference type="RefSeq" id="WP_377603767.1">
    <property type="nucleotide sequence ID" value="NZ_JBHUME010000008.1"/>
</dbReference>
<name>A0ABW5PGK0_9BACL</name>
<evidence type="ECO:0000313" key="1">
    <source>
        <dbReference type="EMBL" id="MFD2613723.1"/>
    </source>
</evidence>
<proteinExistence type="predicted"/>
<organism evidence="1 2">
    <name type="scientific">Paenibacillus gansuensis</name>
    <dbReference type="NCBI Taxonomy" id="306542"/>
    <lineage>
        <taxon>Bacteria</taxon>
        <taxon>Bacillati</taxon>
        <taxon>Bacillota</taxon>
        <taxon>Bacilli</taxon>
        <taxon>Bacillales</taxon>
        <taxon>Paenibacillaceae</taxon>
        <taxon>Paenibacillus</taxon>
    </lineage>
</organism>
<gene>
    <name evidence="1" type="ORF">ACFSUF_14925</name>
</gene>
<comment type="caution">
    <text evidence="1">The sequence shown here is derived from an EMBL/GenBank/DDBJ whole genome shotgun (WGS) entry which is preliminary data.</text>
</comment>
<dbReference type="EMBL" id="JBHUME010000008">
    <property type="protein sequence ID" value="MFD2613723.1"/>
    <property type="molecule type" value="Genomic_DNA"/>
</dbReference>
<sequence>MIPIIEFCASNMHHGTDAVMKKLESNPEYDVIEYGCLGNCGECYLFPFAIVNGEIVAAPTADELYEAIIANIKEYQKQFDFDLDID</sequence>
<dbReference type="Pfam" id="PF07293">
    <property type="entry name" value="DUF1450"/>
    <property type="match status" value="1"/>
</dbReference>
<keyword evidence="2" id="KW-1185">Reference proteome</keyword>
<dbReference type="InterPro" id="IPR009910">
    <property type="entry name" value="DUF1450"/>
</dbReference>
<accession>A0ABW5PGK0</accession>
<reference evidence="2" key="1">
    <citation type="journal article" date="2019" name="Int. J. Syst. Evol. Microbiol.">
        <title>The Global Catalogue of Microorganisms (GCM) 10K type strain sequencing project: providing services to taxonomists for standard genome sequencing and annotation.</title>
        <authorList>
            <consortium name="The Broad Institute Genomics Platform"/>
            <consortium name="The Broad Institute Genome Sequencing Center for Infectious Disease"/>
            <person name="Wu L."/>
            <person name="Ma J."/>
        </authorList>
    </citation>
    <scope>NUCLEOTIDE SEQUENCE [LARGE SCALE GENOMIC DNA]</scope>
    <source>
        <strain evidence="2">KCTC 3950</strain>
    </source>
</reference>
<protein>
    <submittedName>
        <fullName evidence="1">YuzB family protein</fullName>
    </submittedName>
</protein>
<evidence type="ECO:0000313" key="2">
    <source>
        <dbReference type="Proteomes" id="UP001597541"/>
    </source>
</evidence>
<dbReference type="NCBIfam" id="NF010190">
    <property type="entry name" value="PRK13669.1"/>
    <property type="match status" value="1"/>
</dbReference>
<dbReference type="Proteomes" id="UP001597541">
    <property type="component" value="Unassembled WGS sequence"/>
</dbReference>